<evidence type="ECO:0000313" key="3">
    <source>
        <dbReference type="Proteomes" id="UP000002058"/>
    </source>
</evidence>
<name>C4K000_UNCRE</name>
<dbReference type="GeneID" id="8442278"/>
<dbReference type="HOGENOM" id="CLU_1195642_0_0_1"/>
<proteinExistence type="predicted"/>
<feature type="region of interest" description="Disordered" evidence="1">
    <location>
        <begin position="1"/>
        <end position="39"/>
    </location>
</feature>
<dbReference type="KEGG" id="ure:UREG_07751"/>
<dbReference type="EMBL" id="CH476619">
    <property type="protein sequence ID" value="EEP82886.1"/>
    <property type="molecule type" value="Genomic_DNA"/>
</dbReference>
<organism evidence="2 3">
    <name type="scientific">Uncinocarpus reesii (strain UAMH 1704)</name>
    <dbReference type="NCBI Taxonomy" id="336963"/>
    <lineage>
        <taxon>Eukaryota</taxon>
        <taxon>Fungi</taxon>
        <taxon>Dikarya</taxon>
        <taxon>Ascomycota</taxon>
        <taxon>Pezizomycotina</taxon>
        <taxon>Eurotiomycetes</taxon>
        <taxon>Eurotiomycetidae</taxon>
        <taxon>Onygenales</taxon>
        <taxon>Onygenaceae</taxon>
        <taxon>Uncinocarpus</taxon>
    </lineage>
</organism>
<dbReference type="AlphaFoldDB" id="C4K000"/>
<dbReference type="InParanoid" id="C4K000"/>
<reference evidence="3" key="1">
    <citation type="journal article" date="2009" name="Genome Res.">
        <title>Comparative genomic analyses of the human fungal pathogens Coccidioides and their relatives.</title>
        <authorList>
            <person name="Sharpton T.J."/>
            <person name="Stajich J.E."/>
            <person name="Rounsley S.D."/>
            <person name="Gardner M.J."/>
            <person name="Wortman J.R."/>
            <person name="Jordar V.S."/>
            <person name="Maiti R."/>
            <person name="Kodira C.D."/>
            <person name="Neafsey D.E."/>
            <person name="Zeng Q."/>
            <person name="Hung C.-Y."/>
            <person name="McMahan C."/>
            <person name="Muszewska A."/>
            <person name="Grynberg M."/>
            <person name="Mandel M.A."/>
            <person name="Kellner E.M."/>
            <person name="Barker B.M."/>
            <person name="Galgiani J.N."/>
            <person name="Orbach M.J."/>
            <person name="Kirkland T.N."/>
            <person name="Cole G.T."/>
            <person name="Henn M.R."/>
            <person name="Birren B.W."/>
            <person name="Taylor J.W."/>
        </authorList>
    </citation>
    <scope>NUCLEOTIDE SEQUENCE [LARGE SCALE GENOMIC DNA]</scope>
    <source>
        <strain evidence="3">UAMH 1704</strain>
    </source>
</reference>
<dbReference type="RefSeq" id="XP_002582978.1">
    <property type="nucleotide sequence ID" value="XM_002582932.1"/>
</dbReference>
<sequence length="232" mass="25378">MGPDNFVTSRLLDKEPHQNNNNRDGQRIKRPLQPPPKDPLTMIAAGLIVRQLKAGDLLEALVFDSDNINIQTRVATIPLQQALLSGPVDPAADHPSRPCRINLRMNPSPPPPRHRPDPTFPLTAQSTITAALDPAPSGQHNLTVAVSRWNTSILRIDPVRSTNPHSLRPRSPVLICQTTVWPSKLTSVRPGTPDLCQTNPSAFLRRNRGSRAGTVPKTTAGPERSGLFVPFI</sequence>
<dbReference type="Proteomes" id="UP000002058">
    <property type="component" value="Unassembled WGS sequence"/>
</dbReference>
<dbReference type="VEuPathDB" id="FungiDB:UREG_07751"/>
<keyword evidence="3" id="KW-1185">Reference proteome</keyword>
<evidence type="ECO:0000313" key="2">
    <source>
        <dbReference type="EMBL" id="EEP82886.1"/>
    </source>
</evidence>
<accession>C4K000</accession>
<evidence type="ECO:0000256" key="1">
    <source>
        <dbReference type="SAM" id="MobiDB-lite"/>
    </source>
</evidence>
<protein>
    <submittedName>
        <fullName evidence="2">Uncharacterized protein</fullName>
    </submittedName>
</protein>
<gene>
    <name evidence="2" type="ORF">UREG_07751</name>
</gene>